<evidence type="ECO:0000256" key="4">
    <source>
        <dbReference type="ARBA" id="ARBA00023136"/>
    </source>
</evidence>
<dbReference type="PANTHER" id="PTHR38776">
    <property type="entry name" value="MLTA-INTERACTING PROTEIN-RELATED"/>
    <property type="match status" value="1"/>
</dbReference>
<dbReference type="EMBL" id="SSTI01000010">
    <property type="protein sequence ID" value="THG38623.1"/>
    <property type="molecule type" value="Genomic_DNA"/>
</dbReference>
<gene>
    <name evidence="6" type="ORF">E5988_13615</name>
</gene>
<dbReference type="RefSeq" id="WP_136452025.1">
    <property type="nucleotide sequence ID" value="NZ_SSTI01000010.1"/>
</dbReference>
<evidence type="ECO:0000256" key="1">
    <source>
        <dbReference type="ARBA" id="ARBA00004442"/>
    </source>
</evidence>
<keyword evidence="7" id="KW-1185">Reference proteome</keyword>
<keyword evidence="4" id="KW-0472">Membrane</keyword>
<comment type="subcellular location">
    <subcellularLocation>
        <location evidence="1">Cell outer membrane</location>
    </subcellularLocation>
</comment>
<comment type="caution">
    <text evidence="6">The sequence shown here is derived from an EMBL/GenBank/DDBJ whole genome shotgun (WGS) entry which is preliminary data.</text>
</comment>
<evidence type="ECO:0000313" key="6">
    <source>
        <dbReference type="EMBL" id="THG38623.1"/>
    </source>
</evidence>
<evidence type="ECO:0000313" key="7">
    <source>
        <dbReference type="Proteomes" id="UP000308038"/>
    </source>
</evidence>
<accession>A0ABY2QHJ5</accession>
<evidence type="ECO:0000256" key="5">
    <source>
        <dbReference type="ARBA" id="ARBA00023237"/>
    </source>
</evidence>
<dbReference type="InterPro" id="IPR010583">
    <property type="entry name" value="MipA"/>
</dbReference>
<keyword evidence="5" id="KW-0998">Cell outer membrane</keyword>
<protein>
    <submittedName>
        <fullName evidence="6">MipA/OmpV family protein</fullName>
    </submittedName>
</protein>
<dbReference type="Proteomes" id="UP000308038">
    <property type="component" value="Unassembled WGS sequence"/>
</dbReference>
<organism evidence="6 7">
    <name type="scientific">Sphingomonas olei</name>
    <dbReference type="NCBI Taxonomy" id="1886787"/>
    <lineage>
        <taxon>Bacteria</taxon>
        <taxon>Pseudomonadati</taxon>
        <taxon>Pseudomonadota</taxon>
        <taxon>Alphaproteobacteria</taxon>
        <taxon>Sphingomonadales</taxon>
        <taxon>Sphingomonadaceae</taxon>
        <taxon>Sphingomonas</taxon>
    </lineage>
</organism>
<proteinExistence type="inferred from homology"/>
<name>A0ABY2QHJ5_9SPHN</name>
<reference evidence="6 7" key="1">
    <citation type="submission" date="2019-04" db="EMBL/GenBank/DDBJ databases">
        <title>Microbes associate with the intestines of laboratory mice.</title>
        <authorList>
            <person name="Navarre W."/>
            <person name="Wong E."/>
            <person name="Huang K.C."/>
            <person name="Tropini C."/>
            <person name="Ng K."/>
            <person name="Yu B."/>
        </authorList>
    </citation>
    <scope>NUCLEOTIDE SEQUENCE [LARGE SCALE GENOMIC DNA]</scope>
    <source>
        <strain evidence="6 7">NM83_B4-11</strain>
    </source>
</reference>
<sequence length="262" mass="28494">MAMSLLGRSAALFVLGTTGATGVAAQDAPRRTRIAAGPQLVPRYPGYKGVVLRPFLDISRARGDTPFIFEAADESASISVFDTERFSVGPTLSFEGSRRTRDVPGVRGVGFTVEPGLFAQYTIAEPLRARLELRQGIGGHKGLIGVASVDYVARDRDDWLFAIGPRVTYSNGKYQRAYFGVPVESVATSRLTAFRPGGGIQAVGGNAGFLKQLTPQWGIYVYGKYERLVDDASRSPIVRRYGSRNQWSGGLSLTYTFRGRQD</sequence>
<keyword evidence="3" id="KW-0732">Signal</keyword>
<dbReference type="Pfam" id="PF06629">
    <property type="entry name" value="MipA"/>
    <property type="match status" value="1"/>
</dbReference>
<evidence type="ECO:0000256" key="3">
    <source>
        <dbReference type="ARBA" id="ARBA00022729"/>
    </source>
</evidence>
<dbReference type="PANTHER" id="PTHR38776:SF1">
    <property type="entry name" value="MLTA-INTERACTING PROTEIN-RELATED"/>
    <property type="match status" value="1"/>
</dbReference>
<evidence type="ECO:0000256" key="2">
    <source>
        <dbReference type="ARBA" id="ARBA00005722"/>
    </source>
</evidence>
<comment type="similarity">
    <text evidence="2">Belongs to the MipA/OmpV family.</text>
</comment>